<gene>
    <name evidence="5" type="ORF">SmJEL517_g01382</name>
</gene>
<feature type="compositionally biased region" description="Polar residues" evidence="4">
    <location>
        <begin position="210"/>
        <end position="233"/>
    </location>
</feature>
<feature type="region of interest" description="Disordered" evidence="4">
    <location>
        <begin position="208"/>
        <end position="283"/>
    </location>
</feature>
<evidence type="ECO:0000313" key="5">
    <source>
        <dbReference type="EMBL" id="TPX36687.1"/>
    </source>
</evidence>
<dbReference type="InterPro" id="IPR002110">
    <property type="entry name" value="Ankyrin_rpt"/>
</dbReference>
<feature type="region of interest" description="Disordered" evidence="4">
    <location>
        <begin position="467"/>
        <end position="516"/>
    </location>
</feature>
<feature type="repeat" description="ANK" evidence="3">
    <location>
        <begin position="355"/>
        <end position="376"/>
    </location>
</feature>
<dbReference type="PROSITE" id="PS50088">
    <property type="entry name" value="ANK_REPEAT"/>
    <property type="match status" value="3"/>
</dbReference>
<dbReference type="PANTHER" id="PTHR24201:SF16">
    <property type="entry name" value="ANKYRIN-1-LIKE-RELATED"/>
    <property type="match status" value="1"/>
</dbReference>
<dbReference type="PANTHER" id="PTHR24201">
    <property type="entry name" value="ANK_REP_REGION DOMAIN-CONTAINING PROTEIN"/>
    <property type="match status" value="1"/>
</dbReference>
<dbReference type="AlphaFoldDB" id="A0A507C6M1"/>
<dbReference type="PROSITE" id="PS50297">
    <property type="entry name" value="ANK_REP_REGION"/>
    <property type="match status" value="3"/>
</dbReference>
<dbReference type="SMART" id="SM00248">
    <property type="entry name" value="ANK"/>
    <property type="match status" value="4"/>
</dbReference>
<comment type="caution">
    <text evidence="5">The sequence shown here is derived from an EMBL/GenBank/DDBJ whole genome shotgun (WGS) entry which is preliminary data.</text>
</comment>
<evidence type="ECO:0000256" key="3">
    <source>
        <dbReference type="PROSITE-ProRule" id="PRU00023"/>
    </source>
</evidence>
<feature type="compositionally biased region" description="Low complexity" evidence="4">
    <location>
        <begin position="604"/>
        <end position="668"/>
    </location>
</feature>
<dbReference type="InterPro" id="IPR036770">
    <property type="entry name" value="Ankyrin_rpt-contain_sf"/>
</dbReference>
<keyword evidence="6" id="KW-1185">Reference proteome</keyword>
<dbReference type="GeneID" id="42002607"/>
<evidence type="ECO:0008006" key="7">
    <source>
        <dbReference type="Google" id="ProtNLM"/>
    </source>
</evidence>
<evidence type="ECO:0000256" key="4">
    <source>
        <dbReference type="SAM" id="MobiDB-lite"/>
    </source>
</evidence>
<reference evidence="5 6" key="1">
    <citation type="journal article" date="2019" name="Sci. Rep.">
        <title>Comparative genomics of chytrid fungi reveal insights into the obligate biotrophic and pathogenic lifestyle of Synchytrium endobioticum.</title>
        <authorList>
            <person name="van de Vossenberg B.T.L.H."/>
            <person name="Warris S."/>
            <person name="Nguyen H.D.T."/>
            <person name="van Gent-Pelzer M.P.E."/>
            <person name="Joly D.L."/>
            <person name="van de Geest H.C."/>
            <person name="Bonants P.J.M."/>
            <person name="Smith D.S."/>
            <person name="Levesque C.A."/>
            <person name="van der Lee T.A.J."/>
        </authorList>
    </citation>
    <scope>NUCLEOTIDE SEQUENCE [LARGE SCALE GENOMIC DNA]</scope>
    <source>
        <strain evidence="5 6">JEL517</strain>
    </source>
</reference>
<feature type="compositionally biased region" description="Basic and acidic residues" evidence="4">
    <location>
        <begin position="808"/>
        <end position="821"/>
    </location>
</feature>
<dbReference type="RefSeq" id="XP_031026901.1">
    <property type="nucleotide sequence ID" value="XM_031167310.1"/>
</dbReference>
<accession>A0A507C6M1</accession>
<organism evidence="5 6">
    <name type="scientific">Synchytrium microbalum</name>
    <dbReference type="NCBI Taxonomy" id="1806994"/>
    <lineage>
        <taxon>Eukaryota</taxon>
        <taxon>Fungi</taxon>
        <taxon>Fungi incertae sedis</taxon>
        <taxon>Chytridiomycota</taxon>
        <taxon>Chytridiomycota incertae sedis</taxon>
        <taxon>Chytridiomycetes</taxon>
        <taxon>Synchytriales</taxon>
        <taxon>Synchytriaceae</taxon>
        <taxon>Synchytrium</taxon>
    </lineage>
</organism>
<dbReference type="SUPFAM" id="SSF48403">
    <property type="entry name" value="Ankyrin repeat"/>
    <property type="match status" value="1"/>
</dbReference>
<dbReference type="Proteomes" id="UP000319731">
    <property type="component" value="Unassembled WGS sequence"/>
</dbReference>
<feature type="compositionally biased region" description="Polar residues" evidence="4">
    <location>
        <begin position="684"/>
        <end position="701"/>
    </location>
</feature>
<dbReference type="OrthoDB" id="428895at2759"/>
<dbReference type="GO" id="GO:0005634">
    <property type="term" value="C:nucleus"/>
    <property type="evidence" value="ECO:0007669"/>
    <property type="project" value="TreeGrafter"/>
</dbReference>
<proteinExistence type="predicted"/>
<evidence type="ECO:0000256" key="2">
    <source>
        <dbReference type="ARBA" id="ARBA00023043"/>
    </source>
</evidence>
<dbReference type="Gene3D" id="1.25.40.20">
    <property type="entry name" value="Ankyrin repeat-containing domain"/>
    <property type="match status" value="2"/>
</dbReference>
<feature type="compositionally biased region" description="Low complexity" evidence="4">
    <location>
        <begin position="263"/>
        <end position="283"/>
    </location>
</feature>
<feature type="region of interest" description="Disordered" evidence="4">
    <location>
        <begin position="1"/>
        <end position="25"/>
    </location>
</feature>
<feature type="repeat" description="ANK" evidence="3">
    <location>
        <begin position="141"/>
        <end position="173"/>
    </location>
</feature>
<dbReference type="STRING" id="1806994.A0A507C6M1"/>
<feature type="compositionally biased region" description="Low complexity" evidence="4">
    <location>
        <begin position="7"/>
        <end position="17"/>
    </location>
</feature>
<keyword evidence="1" id="KW-0677">Repeat</keyword>
<keyword evidence="2 3" id="KW-0040">ANK repeat</keyword>
<feature type="region of interest" description="Disordered" evidence="4">
    <location>
        <begin position="562"/>
        <end position="865"/>
    </location>
</feature>
<feature type="compositionally biased region" description="Polar residues" evidence="4">
    <location>
        <begin position="727"/>
        <end position="759"/>
    </location>
</feature>
<feature type="compositionally biased region" description="Polar residues" evidence="4">
    <location>
        <begin position="567"/>
        <end position="603"/>
    </location>
</feature>
<dbReference type="Pfam" id="PF00023">
    <property type="entry name" value="Ank"/>
    <property type="match status" value="1"/>
</dbReference>
<dbReference type="InterPro" id="IPR050776">
    <property type="entry name" value="Ank_Repeat/CDKN_Inhibitor"/>
</dbReference>
<sequence>MDQKTISRSSSSSSTNSIQHDEWPDDSTELGKMIFSAINDGDRDKLAHILNDHPSSTLLLQLLLTTAYPNHDAFYAHDPDVIQDANELLGAPVSNLNAIQIACILGDEDIATDILEFVARITEEIEAKKILLEFVGRVWGAGNTVLHLASFLGMADLVKRLLELGANPNKKNDRNYRPVDCADDDVTRKPFTEIAELVVSVTPKIHEGRSSVTSISERPFKNSRTSADATNVEPTRLHAKSQSEDPRRRLSETRESTAKLKRSSSAEATPSLPTTSSSTTATSPNPIIIDTAALLASRQKLKRNVVFDPSTMILDICHHGDPVDNVALPTLRAAVGLNTPNKSIVDISTIFTPYNWLSPLHQACTHGHVEIVNLLLTELNSCVNITDKEGWTPLHCACAEGHVEILQLLARCQGRMGQEKQAGKNWFYPPDGPICLIPVNEDGETPDDVAFEAKSKEIRAILTDLKAQYPPKASSQSPLSEGQEEDQEEEDDDEEEEVFPAPKLALAPPPARSALKGGSQAAATIIILSPSIDTDKTPRPSVLSAAVNDITPRVSLVASAASSSSSFESDTSMNATPFESARSSQVTSPVKSNELQVQLASNTPSSKISSLLPSSVSKPSAATINGTISSSSSSPSSNISISTTAKVTANPTTPTTPTPTSTTATGLPPLHPSSPAGSLLATPPRTSVTSKIPKMSTSSPPSIRAHPPVTEAVSPTGGSIRRVGRRMSNQDLSIKVDLSNTMSSSMGQLSRTASEQQLSAGGRRRSKDITSPTSSKPPSDGNLRRRGKDVNASSTTSPVQDAIGRLKATLDDATKPGDSEGSRSTGAKGTIQEDKKEMGPIQRMGSVQASSRAQFKSVRSAGATR</sequence>
<feature type="compositionally biased region" description="Basic and acidic residues" evidence="4">
    <location>
        <begin position="241"/>
        <end position="258"/>
    </location>
</feature>
<feature type="repeat" description="ANK" evidence="3">
    <location>
        <begin position="389"/>
        <end position="409"/>
    </location>
</feature>
<evidence type="ECO:0000256" key="1">
    <source>
        <dbReference type="ARBA" id="ARBA00022737"/>
    </source>
</evidence>
<feature type="compositionally biased region" description="Polar residues" evidence="4">
    <location>
        <begin position="845"/>
        <end position="854"/>
    </location>
</feature>
<dbReference type="Pfam" id="PF12796">
    <property type="entry name" value="Ank_2"/>
    <property type="match status" value="1"/>
</dbReference>
<feature type="compositionally biased region" description="Acidic residues" evidence="4">
    <location>
        <begin position="482"/>
        <end position="498"/>
    </location>
</feature>
<evidence type="ECO:0000313" key="6">
    <source>
        <dbReference type="Proteomes" id="UP000319731"/>
    </source>
</evidence>
<dbReference type="EMBL" id="QEAO01000004">
    <property type="protein sequence ID" value="TPX36687.1"/>
    <property type="molecule type" value="Genomic_DNA"/>
</dbReference>
<name>A0A507C6M1_9FUNG</name>
<protein>
    <recommendedName>
        <fullName evidence="7">Ankyrin</fullName>
    </recommendedName>
</protein>